<proteinExistence type="predicted"/>
<dbReference type="EMBL" id="LJYF01000031">
    <property type="protein sequence ID" value="KRP92320.1"/>
    <property type="molecule type" value="Genomic_DNA"/>
</dbReference>
<name>A0A0R3C3K2_9BRAD</name>
<dbReference type="Proteomes" id="UP000051380">
    <property type="component" value="Unassembled WGS sequence"/>
</dbReference>
<reference evidence="1 2" key="1">
    <citation type="submission" date="2015-09" db="EMBL/GenBank/DDBJ databases">
        <title>Draft Genome Sequence of the Strain BR 3267 (Bradyrhizobium yuanmingense) recommended as inoculant for cowpea in Brazil.</title>
        <authorList>
            <person name="Simoes-Araujo J.L."/>
            <person name="Zilli J.E."/>
        </authorList>
    </citation>
    <scope>NUCLEOTIDE SEQUENCE [LARGE SCALE GENOMIC DNA]</scope>
    <source>
        <strain evidence="1 2">BR3267</strain>
    </source>
</reference>
<dbReference type="AlphaFoldDB" id="A0A0R3C3K2"/>
<protein>
    <submittedName>
        <fullName evidence="1">Uncharacterized protein</fullName>
    </submittedName>
</protein>
<gene>
    <name evidence="1" type="ORF">AOQ72_29485</name>
</gene>
<comment type="caution">
    <text evidence="1">The sequence shown here is derived from an EMBL/GenBank/DDBJ whole genome shotgun (WGS) entry which is preliminary data.</text>
</comment>
<accession>A0A0R3C3K2</accession>
<evidence type="ECO:0000313" key="1">
    <source>
        <dbReference type="EMBL" id="KRP92320.1"/>
    </source>
</evidence>
<evidence type="ECO:0000313" key="2">
    <source>
        <dbReference type="Proteomes" id="UP000051380"/>
    </source>
</evidence>
<organism evidence="1 2">
    <name type="scientific">Bradyrhizobium yuanmingense</name>
    <dbReference type="NCBI Taxonomy" id="108015"/>
    <lineage>
        <taxon>Bacteria</taxon>
        <taxon>Pseudomonadati</taxon>
        <taxon>Pseudomonadota</taxon>
        <taxon>Alphaproteobacteria</taxon>
        <taxon>Hyphomicrobiales</taxon>
        <taxon>Nitrobacteraceae</taxon>
        <taxon>Bradyrhizobium</taxon>
    </lineage>
</organism>
<sequence>MISSLKSIADAARKVNALLHFQTHHIDIARSQGIYQKNYEALLNRSLRPGAHRPVRAAFGAQTGTLVVQDHSRKRSRSLRFEQDHT</sequence>